<sequence length="88" mass="9430">MPTKRSAVDALRKLEAERQALDERQRELEEKAALELGQLILGSGVEAFSRKGLKQASERLGKLGEAEALRRLGSEPSASGRNGTPAGS</sequence>
<feature type="compositionally biased region" description="Polar residues" evidence="2">
    <location>
        <begin position="76"/>
        <end position="88"/>
    </location>
</feature>
<reference evidence="4 5" key="1">
    <citation type="submission" date="2019-12" db="EMBL/GenBank/DDBJ databases">
        <title>Genomic-based taxomic classification of the family Erythrobacteraceae.</title>
        <authorList>
            <person name="Xu L."/>
        </authorList>
    </citation>
    <scope>NUCLEOTIDE SEQUENCE [LARGE SCALE GENOMIC DNA]</scope>
    <source>
        <strain evidence="4 5">100921-2</strain>
    </source>
</reference>
<keyword evidence="5" id="KW-1185">Reference proteome</keyword>
<keyword evidence="1" id="KW-0175">Coiled coil</keyword>
<proteinExistence type="predicted"/>
<dbReference type="InterPro" id="IPR045496">
    <property type="entry name" value="DUF6437"/>
</dbReference>
<protein>
    <recommendedName>
        <fullName evidence="3">DUF64370 domain-containing protein</fullName>
    </recommendedName>
</protein>
<dbReference type="EMBL" id="WTZA01000002">
    <property type="protein sequence ID" value="MXO75916.1"/>
    <property type="molecule type" value="Genomic_DNA"/>
</dbReference>
<evidence type="ECO:0000259" key="3">
    <source>
        <dbReference type="Pfam" id="PF20031"/>
    </source>
</evidence>
<dbReference type="AlphaFoldDB" id="A0A6I4TGX0"/>
<evidence type="ECO:0000256" key="1">
    <source>
        <dbReference type="SAM" id="Coils"/>
    </source>
</evidence>
<comment type="caution">
    <text evidence="4">The sequence shown here is derived from an EMBL/GenBank/DDBJ whole genome shotgun (WGS) entry which is preliminary data.</text>
</comment>
<feature type="coiled-coil region" evidence="1">
    <location>
        <begin position="4"/>
        <end position="34"/>
    </location>
</feature>
<dbReference type="OrthoDB" id="7596182at2"/>
<dbReference type="Pfam" id="PF20031">
    <property type="entry name" value="DUF6437"/>
    <property type="match status" value="1"/>
</dbReference>
<evidence type="ECO:0000313" key="4">
    <source>
        <dbReference type="EMBL" id="MXO75916.1"/>
    </source>
</evidence>
<dbReference type="RefSeq" id="WP_160611770.1">
    <property type="nucleotide sequence ID" value="NZ_WTZA01000002.1"/>
</dbReference>
<evidence type="ECO:0000256" key="2">
    <source>
        <dbReference type="SAM" id="MobiDB-lite"/>
    </source>
</evidence>
<accession>A0A6I4TGX0</accession>
<feature type="domain" description="DUF64370" evidence="3">
    <location>
        <begin position="1"/>
        <end position="73"/>
    </location>
</feature>
<gene>
    <name evidence="4" type="ORF">GRI40_11890</name>
</gene>
<dbReference type="Proteomes" id="UP000439522">
    <property type="component" value="Unassembled WGS sequence"/>
</dbReference>
<evidence type="ECO:0000313" key="5">
    <source>
        <dbReference type="Proteomes" id="UP000439522"/>
    </source>
</evidence>
<name>A0A6I4TGX0_9SPHN</name>
<feature type="region of interest" description="Disordered" evidence="2">
    <location>
        <begin position="67"/>
        <end position="88"/>
    </location>
</feature>
<organism evidence="4 5">
    <name type="scientific">Tsuneonella aeria</name>
    <dbReference type="NCBI Taxonomy" id="1837929"/>
    <lineage>
        <taxon>Bacteria</taxon>
        <taxon>Pseudomonadati</taxon>
        <taxon>Pseudomonadota</taxon>
        <taxon>Alphaproteobacteria</taxon>
        <taxon>Sphingomonadales</taxon>
        <taxon>Erythrobacteraceae</taxon>
        <taxon>Tsuneonella</taxon>
    </lineage>
</organism>